<dbReference type="OrthoDB" id="10018191at2759"/>
<evidence type="ECO:0000313" key="1">
    <source>
        <dbReference type="EMBL" id="EDK46191.1"/>
    </source>
</evidence>
<dbReference type="HOGENOM" id="CLU_1305072_0_0_1"/>
<organism evidence="1 2">
    <name type="scientific">Lodderomyces elongisporus (strain ATCC 11503 / CBS 2605 / JCM 1781 / NBRC 1676 / NRRL YB-4239)</name>
    <name type="common">Yeast</name>
    <name type="synonym">Saccharomyces elongisporus</name>
    <dbReference type="NCBI Taxonomy" id="379508"/>
    <lineage>
        <taxon>Eukaryota</taxon>
        <taxon>Fungi</taxon>
        <taxon>Dikarya</taxon>
        <taxon>Ascomycota</taxon>
        <taxon>Saccharomycotina</taxon>
        <taxon>Pichiomycetes</taxon>
        <taxon>Debaryomycetaceae</taxon>
        <taxon>Candida/Lodderomyces clade</taxon>
        <taxon>Lodderomyces</taxon>
    </lineage>
</organism>
<dbReference type="VEuPathDB" id="FungiDB:LELG_04372"/>
<dbReference type="EMBL" id="CH981529">
    <property type="protein sequence ID" value="EDK46191.1"/>
    <property type="molecule type" value="Genomic_DNA"/>
</dbReference>
<dbReference type="STRING" id="379508.A5E433"/>
<dbReference type="Proteomes" id="UP000001996">
    <property type="component" value="Unassembled WGS sequence"/>
</dbReference>
<keyword evidence="2" id="KW-1185">Reference proteome</keyword>
<accession>A5E433</accession>
<proteinExistence type="predicted"/>
<sequence length="211" mass="24505">MRQLNALNSLVKTSIKDKHELLFSIHGEDEVIYKTLTSEDRESFGHGNASDNGNGGVDSRGGAHSLFTNLHQDEMKFKNQINLQSQNRIVFLIYRLTSFLFMMYNVPLTLSVNDLHQLAIADKTDEYLWNFKSFQEFQEACQDHQNEHETISFYINRRKIIRYKELLLKIAKNANPEKPPSPDLDTYIKENLQKLESNLVYVCLVHGFYGN</sequence>
<gene>
    <name evidence="1" type="ORF">LELG_04372</name>
</gene>
<dbReference type="eggNOG" id="KOG1721">
    <property type="taxonomic scope" value="Eukaryota"/>
</dbReference>
<reference evidence="1 2" key="1">
    <citation type="journal article" date="2009" name="Nature">
        <title>Evolution of pathogenicity and sexual reproduction in eight Candida genomes.</title>
        <authorList>
            <person name="Butler G."/>
            <person name="Rasmussen M.D."/>
            <person name="Lin M.F."/>
            <person name="Santos M.A."/>
            <person name="Sakthikumar S."/>
            <person name="Munro C.A."/>
            <person name="Rheinbay E."/>
            <person name="Grabherr M."/>
            <person name="Forche A."/>
            <person name="Reedy J.L."/>
            <person name="Agrafioti I."/>
            <person name="Arnaud M.B."/>
            <person name="Bates S."/>
            <person name="Brown A.J."/>
            <person name="Brunke S."/>
            <person name="Costanzo M.C."/>
            <person name="Fitzpatrick D.A."/>
            <person name="de Groot P.W."/>
            <person name="Harris D."/>
            <person name="Hoyer L.L."/>
            <person name="Hube B."/>
            <person name="Klis F.M."/>
            <person name="Kodira C."/>
            <person name="Lennard N."/>
            <person name="Logue M.E."/>
            <person name="Martin R."/>
            <person name="Neiman A.M."/>
            <person name="Nikolaou E."/>
            <person name="Quail M.A."/>
            <person name="Quinn J."/>
            <person name="Santos M.C."/>
            <person name="Schmitzberger F.F."/>
            <person name="Sherlock G."/>
            <person name="Shah P."/>
            <person name="Silverstein K.A."/>
            <person name="Skrzypek M.S."/>
            <person name="Soll D."/>
            <person name="Staggs R."/>
            <person name="Stansfield I."/>
            <person name="Stumpf M.P."/>
            <person name="Sudbery P.E."/>
            <person name="Srikantha T."/>
            <person name="Zeng Q."/>
            <person name="Berman J."/>
            <person name="Berriman M."/>
            <person name="Heitman J."/>
            <person name="Gow N.A."/>
            <person name="Lorenz M.C."/>
            <person name="Birren B.W."/>
            <person name="Kellis M."/>
            <person name="Cuomo C.A."/>
        </authorList>
    </citation>
    <scope>NUCLEOTIDE SEQUENCE [LARGE SCALE GENOMIC DNA]</scope>
    <source>
        <strain evidence="2">ATCC 11503 / BCRC 21390 / CBS 2605 / JCM 1781 / NBRC 1676 / NRRL YB-4239</strain>
    </source>
</reference>
<name>A5E433_LODEL</name>
<evidence type="ECO:0000313" key="2">
    <source>
        <dbReference type="Proteomes" id="UP000001996"/>
    </source>
</evidence>
<dbReference type="AlphaFoldDB" id="A5E433"/>
<dbReference type="InParanoid" id="A5E433"/>
<protein>
    <submittedName>
        <fullName evidence="1">Uncharacterized protein</fullName>
    </submittedName>
</protein>